<dbReference type="Gene3D" id="1.20.120.1630">
    <property type="match status" value="1"/>
</dbReference>
<evidence type="ECO:0000256" key="2">
    <source>
        <dbReference type="ARBA" id="ARBA00005402"/>
    </source>
</evidence>
<evidence type="ECO:0000259" key="16">
    <source>
        <dbReference type="Pfam" id="PF12825"/>
    </source>
</evidence>
<evidence type="ECO:0000256" key="10">
    <source>
        <dbReference type="ARBA" id="ARBA00023098"/>
    </source>
</evidence>
<dbReference type="AlphaFoldDB" id="A0A8H3HRL5"/>
<dbReference type="InterPro" id="IPR024554">
    <property type="entry name" value="LEC1-like_C"/>
</dbReference>
<gene>
    <name evidence="17" type="ORF">RDB_LOCUS177057</name>
</gene>
<dbReference type="EMBL" id="CAJMWT010007967">
    <property type="protein sequence ID" value="CAE6529659.1"/>
    <property type="molecule type" value="Genomic_DNA"/>
</dbReference>
<reference evidence="17" key="1">
    <citation type="submission" date="2021-01" db="EMBL/GenBank/DDBJ databases">
        <authorList>
            <person name="Kaushik A."/>
        </authorList>
    </citation>
    <scope>NUCLEOTIDE SEQUENCE</scope>
    <source>
        <strain evidence="17">AG2-2IIIB</strain>
    </source>
</reference>
<dbReference type="PANTHER" id="PTHR21257">
    <property type="entry name" value="DELTA(14)-STEROL REDUCTASE"/>
    <property type="match status" value="1"/>
</dbReference>
<evidence type="ECO:0000256" key="4">
    <source>
        <dbReference type="ARBA" id="ARBA00022692"/>
    </source>
</evidence>
<keyword evidence="3" id="KW-0444">Lipid biosynthesis</keyword>
<keyword evidence="5" id="KW-0521">NADP</keyword>
<feature type="transmembrane region" description="Helical" evidence="15">
    <location>
        <begin position="143"/>
        <end position="163"/>
    </location>
</feature>
<evidence type="ECO:0000256" key="12">
    <source>
        <dbReference type="ARBA" id="ARBA00023166"/>
    </source>
</evidence>
<comment type="similarity">
    <text evidence="2">Belongs to the ERG4/ERG24 family.</text>
</comment>
<comment type="caution">
    <text evidence="17">The sequence shown here is derived from an EMBL/GenBank/DDBJ whole genome shotgun (WGS) entry which is preliminary data.</text>
</comment>
<keyword evidence="7 15" id="KW-1133">Transmembrane helix</keyword>
<keyword evidence="9" id="KW-0756">Sterol biosynthesis</keyword>
<evidence type="ECO:0000256" key="13">
    <source>
        <dbReference type="ARBA" id="ARBA00023221"/>
    </source>
</evidence>
<feature type="compositionally biased region" description="Polar residues" evidence="14">
    <location>
        <begin position="1"/>
        <end position="10"/>
    </location>
</feature>
<accession>A0A8H3HRL5</accession>
<keyword evidence="4 15" id="KW-0812">Transmembrane</keyword>
<feature type="transmembrane region" description="Helical" evidence="15">
    <location>
        <begin position="228"/>
        <end position="247"/>
    </location>
</feature>
<feature type="compositionally biased region" description="Basic and acidic residues" evidence="14">
    <location>
        <begin position="11"/>
        <end position="28"/>
    </location>
</feature>
<evidence type="ECO:0000256" key="15">
    <source>
        <dbReference type="SAM" id="Phobius"/>
    </source>
</evidence>
<dbReference type="GO" id="GO:0000246">
    <property type="term" value="F:Delta24(24-1) sterol reductase activity"/>
    <property type="evidence" value="ECO:0007669"/>
    <property type="project" value="TreeGrafter"/>
</dbReference>
<feature type="domain" description="PX" evidence="16">
    <location>
        <begin position="761"/>
        <end position="886"/>
    </location>
</feature>
<evidence type="ECO:0000256" key="14">
    <source>
        <dbReference type="SAM" id="MobiDB-lite"/>
    </source>
</evidence>
<feature type="transmembrane region" description="Helical" evidence="15">
    <location>
        <begin position="293"/>
        <end position="314"/>
    </location>
</feature>
<keyword evidence="11 15" id="KW-0472">Membrane</keyword>
<feature type="region of interest" description="Disordered" evidence="14">
    <location>
        <begin position="1"/>
        <end position="28"/>
    </location>
</feature>
<name>A0A8H3HRL5_9AGAM</name>
<keyword evidence="12" id="KW-1207">Sterol metabolism</keyword>
<organism evidence="17 18">
    <name type="scientific">Rhizoctonia solani</name>
    <dbReference type="NCBI Taxonomy" id="456999"/>
    <lineage>
        <taxon>Eukaryota</taxon>
        <taxon>Fungi</taxon>
        <taxon>Dikarya</taxon>
        <taxon>Basidiomycota</taxon>
        <taxon>Agaricomycotina</taxon>
        <taxon>Agaricomycetes</taxon>
        <taxon>Cantharellales</taxon>
        <taxon>Ceratobasidiaceae</taxon>
        <taxon>Rhizoctonia</taxon>
    </lineage>
</organism>
<evidence type="ECO:0000256" key="5">
    <source>
        <dbReference type="ARBA" id="ARBA00022857"/>
    </source>
</evidence>
<evidence type="ECO:0000313" key="17">
    <source>
        <dbReference type="EMBL" id="CAE6529659.1"/>
    </source>
</evidence>
<dbReference type="Proteomes" id="UP000663843">
    <property type="component" value="Unassembled WGS sequence"/>
</dbReference>
<evidence type="ECO:0000313" key="18">
    <source>
        <dbReference type="Proteomes" id="UP000663843"/>
    </source>
</evidence>
<evidence type="ECO:0000256" key="11">
    <source>
        <dbReference type="ARBA" id="ARBA00023136"/>
    </source>
</evidence>
<evidence type="ECO:0000256" key="1">
    <source>
        <dbReference type="ARBA" id="ARBA00004141"/>
    </source>
</evidence>
<evidence type="ECO:0000256" key="3">
    <source>
        <dbReference type="ARBA" id="ARBA00022516"/>
    </source>
</evidence>
<dbReference type="Pfam" id="PF01222">
    <property type="entry name" value="ERG4_ERG24"/>
    <property type="match status" value="1"/>
</dbReference>
<evidence type="ECO:0000256" key="9">
    <source>
        <dbReference type="ARBA" id="ARBA00023011"/>
    </source>
</evidence>
<feature type="transmembrane region" description="Helical" evidence="15">
    <location>
        <begin position="326"/>
        <end position="345"/>
    </location>
</feature>
<dbReference type="Pfam" id="PF12825">
    <property type="entry name" value="DUF3818"/>
    <property type="match status" value="2"/>
</dbReference>
<dbReference type="InterPro" id="IPR001171">
    <property type="entry name" value="ERG24_DHCR-like"/>
</dbReference>
<evidence type="ECO:0000256" key="7">
    <source>
        <dbReference type="ARBA" id="ARBA00022989"/>
    </source>
</evidence>
<keyword evidence="10" id="KW-0443">Lipid metabolism</keyword>
<evidence type="ECO:0000256" key="8">
    <source>
        <dbReference type="ARBA" id="ARBA00023002"/>
    </source>
</evidence>
<protein>
    <recommendedName>
        <fullName evidence="16">PX domain-containing protein</fullName>
    </recommendedName>
</protein>
<feature type="domain" description="PX" evidence="16">
    <location>
        <begin position="576"/>
        <end position="760"/>
    </location>
</feature>
<feature type="transmembrane region" description="Helical" evidence="15">
    <location>
        <begin position="102"/>
        <end position="122"/>
    </location>
</feature>
<dbReference type="GO" id="GO:0005789">
    <property type="term" value="C:endoplasmic reticulum membrane"/>
    <property type="evidence" value="ECO:0007669"/>
    <property type="project" value="TreeGrafter"/>
</dbReference>
<keyword evidence="6" id="KW-0752">Steroid biosynthesis</keyword>
<feature type="transmembrane region" description="Helical" evidence="15">
    <location>
        <begin position="253"/>
        <end position="272"/>
    </location>
</feature>
<comment type="subcellular location">
    <subcellularLocation>
        <location evidence="1">Membrane</location>
        <topology evidence="1">Multi-pass membrane protein</topology>
    </subcellularLocation>
</comment>
<feature type="transmembrane region" description="Helical" evidence="15">
    <location>
        <begin position="46"/>
        <end position="67"/>
    </location>
</feature>
<dbReference type="GO" id="GO:0006696">
    <property type="term" value="P:ergosterol biosynthetic process"/>
    <property type="evidence" value="ECO:0007669"/>
    <property type="project" value="TreeGrafter"/>
</dbReference>
<keyword evidence="8" id="KW-0560">Oxidoreductase</keyword>
<proteinExistence type="inferred from homology"/>
<sequence length="1225" mass="136313">MSHSSSSNERTPLKHDTSREPTVEGRASDARLDAHEHYEFGGPSGVAAMMVFFPLMMYYFWICLRFYNGSLVHPESFRDIGPFLGRMWTHICQDAAPTLRAWAIYTGLMAFELALAFIMPGYKQEGLPVPSLGYKSLNYYCNALWSFYGTLIAGAVLHTTGLFRLTQIIDHFGEIMTVAMIYGFLISLVVYVVTIALGKQMRMSDNFFYDFWMGACLNPRLGIVDLKMWAEVRIPWVLLFCIAISGACKQYDTYGYVTPNMAFMVLATGLYINACAKGEECIPQTWDMFHEKWGFMVIFWNFAGVPFTYCYPVLYLASQEPETYRFPTAIYILLFATLLTAYYIFDTSMSQKSRFKMQMQGTYTHRWAFPQLPYGTIENPTFIQTAHGNKLLTSGWWAYARKPNYTADWIQALTWSLSTGFLTHTQTLAEMQSLKVPGRVSNSGPPFNPKLGPDVGDTLPLPILNFLLRRLALTLPGFKDVPQALWSEHAQQVLEALAAQDLSDSYDKGSISKRKILGFAVVIVAEYAIRGALGGVPGRDSPRAKLPEKWDPNNPAHVLRAWDEVIHGFAYGTQMDELVEWVTKTDDLTKLPPMLQTAHQFATMTCASFLHYLLVVNPAGPTLVTLIKRVHGLLPYGILRQTLRVSNAATLLSAVLRIFLQHAPSVRGWFNGKRGQNLLQTIMSSILGGDETRIMQSIRELDSSPDAGTKDQIAAIENYVQNGTREGKLDIRDKSATKSQSIVVTILSEANVPIPTSETVHTNLLNRLSLSLAARDRQRLISVLCENSPSTDDHLAALIRAVGNAFDPILRGVHRATDFAGAISDIQAFLDDLLALAQDKASGPAAYFELCKDHQKNIHKFLHALAKNAPELKEAYLTWYKECMKVYARPEGAYVPPASESGSGEAKSAGALTPELGRLVESLSDQDRAAVIAEAEEYAAWLGALSSKSDERTDQLLSPDGPWPQVAPGVYLAMWEDMIASTGVTPAEANGPVRYGTTASVQNASRKDDVMFIVPFELPPAPPGFLNVPQPPTSVDQITLAYLASLIIYSTKLKYSHILGLIAVEPQMLAKVHLHEAWITRHLLNQAQPPSVDLPPNAQIVGLRALLAEFRDVNNKFDGLTKDVKNLQTEGIAANQKINNLTASIEENEAITEIRNIVNHHTEILRNLEQTSIDTSENLTRLRRGLARVDRVQCQDDSYLMLLAQITKAGSRSVMRTAYFPRNGT</sequence>
<keyword evidence="13" id="KW-0753">Steroid metabolism</keyword>
<dbReference type="PANTHER" id="PTHR21257:SF31">
    <property type="entry name" value="DELTA(24(24(1)))-STEROL REDUCTASE ERG4"/>
    <property type="match status" value="1"/>
</dbReference>
<feature type="transmembrane region" description="Helical" evidence="15">
    <location>
        <begin position="175"/>
        <end position="197"/>
    </location>
</feature>
<evidence type="ECO:0000256" key="6">
    <source>
        <dbReference type="ARBA" id="ARBA00022955"/>
    </source>
</evidence>